<reference evidence="5 6" key="1">
    <citation type="submission" date="2019-01" db="EMBL/GenBank/DDBJ databases">
        <authorList>
            <person name="Brito A."/>
        </authorList>
    </citation>
    <scope>NUCLEOTIDE SEQUENCE [LARGE SCALE GENOMIC DNA]</scope>
    <source>
        <strain evidence="5">1</strain>
    </source>
</reference>
<dbReference type="PANTHER" id="PTHR46796">
    <property type="entry name" value="HTH-TYPE TRANSCRIPTIONAL ACTIVATOR RHAS-RELATED"/>
    <property type="match status" value="1"/>
</dbReference>
<proteinExistence type="predicted"/>
<dbReference type="InterPro" id="IPR020449">
    <property type="entry name" value="Tscrpt_reg_AraC-type_HTH"/>
</dbReference>
<dbReference type="PRINTS" id="PR00032">
    <property type="entry name" value="HTHARAC"/>
</dbReference>
<evidence type="ECO:0000313" key="5">
    <source>
        <dbReference type="EMBL" id="VEP14014.1"/>
    </source>
</evidence>
<dbReference type="RefSeq" id="WP_144872250.1">
    <property type="nucleotide sequence ID" value="NZ_LR213976.1"/>
</dbReference>
<evidence type="ECO:0000256" key="2">
    <source>
        <dbReference type="ARBA" id="ARBA00023125"/>
    </source>
</evidence>
<dbReference type="Pfam" id="PF12833">
    <property type="entry name" value="HTH_18"/>
    <property type="match status" value="1"/>
</dbReference>
<feature type="domain" description="HTH araC/xylS-type" evidence="4">
    <location>
        <begin position="170"/>
        <end position="268"/>
    </location>
</feature>
<accession>A0A563VRG6</accession>
<dbReference type="GO" id="GO:0003700">
    <property type="term" value="F:DNA-binding transcription factor activity"/>
    <property type="evidence" value="ECO:0007669"/>
    <property type="project" value="InterPro"/>
</dbReference>
<keyword evidence="3" id="KW-0804">Transcription</keyword>
<dbReference type="Gene3D" id="1.10.10.60">
    <property type="entry name" value="Homeodomain-like"/>
    <property type="match status" value="2"/>
</dbReference>
<name>A0A563VRG6_9CYAN</name>
<evidence type="ECO:0000313" key="6">
    <source>
        <dbReference type="Proteomes" id="UP000320055"/>
    </source>
</evidence>
<dbReference type="OrthoDB" id="2559672at2"/>
<dbReference type="PROSITE" id="PS01124">
    <property type="entry name" value="HTH_ARAC_FAMILY_2"/>
    <property type="match status" value="1"/>
</dbReference>
<gene>
    <name evidence="5" type="ORF">H1P_2310012</name>
</gene>
<keyword evidence="1" id="KW-0805">Transcription regulation</keyword>
<sequence>MSLEVHRGIYLPPPDRVKYPASAEHCLTLHIANSDLAEVSLNNGKRRSCKTYPGLFTFIPAQCSTEWLWEEKVELLEIDLSPSLLEQTAIASCDRVPQQIELIDRFAVRDPFLEQLAFALGAEFKSNAACDRLYLESLQTVLVTHLLRNHCSVSMTTPSLSVGLSKRKLNIVVNYIHDHLKVNISLVELSELIQLSPHHFRKLFQKSMGISPHKYLLQCRIEKAKQLLADEQLTIAEVGQMVGFFDQSHFTNTFRRYTNYTPRQYRLRI</sequence>
<evidence type="ECO:0000256" key="1">
    <source>
        <dbReference type="ARBA" id="ARBA00023015"/>
    </source>
</evidence>
<protein>
    <submittedName>
        <fullName evidence="5">Putative Transcriptional regulator, AraC family</fullName>
    </submittedName>
</protein>
<organism evidence="5 6">
    <name type="scientific">Hyella patelloides LEGE 07179</name>
    <dbReference type="NCBI Taxonomy" id="945734"/>
    <lineage>
        <taxon>Bacteria</taxon>
        <taxon>Bacillati</taxon>
        <taxon>Cyanobacteriota</taxon>
        <taxon>Cyanophyceae</taxon>
        <taxon>Pleurocapsales</taxon>
        <taxon>Hyellaceae</taxon>
        <taxon>Hyella</taxon>
    </lineage>
</organism>
<dbReference type="PANTHER" id="PTHR46796:SF6">
    <property type="entry name" value="ARAC SUBFAMILY"/>
    <property type="match status" value="1"/>
</dbReference>
<dbReference type="PROSITE" id="PS00041">
    <property type="entry name" value="HTH_ARAC_FAMILY_1"/>
    <property type="match status" value="1"/>
</dbReference>
<dbReference type="GO" id="GO:0043565">
    <property type="term" value="F:sequence-specific DNA binding"/>
    <property type="evidence" value="ECO:0007669"/>
    <property type="project" value="InterPro"/>
</dbReference>
<dbReference type="Proteomes" id="UP000320055">
    <property type="component" value="Unassembled WGS sequence"/>
</dbReference>
<keyword evidence="2" id="KW-0238">DNA-binding</keyword>
<evidence type="ECO:0000256" key="3">
    <source>
        <dbReference type="ARBA" id="ARBA00023163"/>
    </source>
</evidence>
<dbReference type="EMBL" id="CAACVJ010000148">
    <property type="protein sequence ID" value="VEP14014.1"/>
    <property type="molecule type" value="Genomic_DNA"/>
</dbReference>
<dbReference type="SMART" id="SM00342">
    <property type="entry name" value="HTH_ARAC"/>
    <property type="match status" value="1"/>
</dbReference>
<dbReference type="InterPro" id="IPR050204">
    <property type="entry name" value="AraC_XylS_family_regulators"/>
</dbReference>
<evidence type="ECO:0000259" key="4">
    <source>
        <dbReference type="PROSITE" id="PS01124"/>
    </source>
</evidence>
<dbReference type="AlphaFoldDB" id="A0A563VRG6"/>
<keyword evidence="6" id="KW-1185">Reference proteome</keyword>
<dbReference type="InterPro" id="IPR018062">
    <property type="entry name" value="HTH_AraC-typ_CS"/>
</dbReference>
<dbReference type="InterPro" id="IPR009057">
    <property type="entry name" value="Homeodomain-like_sf"/>
</dbReference>
<dbReference type="SUPFAM" id="SSF46689">
    <property type="entry name" value="Homeodomain-like"/>
    <property type="match status" value="2"/>
</dbReference>
<dbReference type="InterPro" id="IPR018060">
    <property type="entry name" value="HTH_AraC"/>
</dbReference>